<feature type="region of interest" description="Disordered" evidence="1">
    <location>
        <begin position="1"/>
        <end position="59"/>
    </location>
</feature>
<proteinExistence type="predicted"/>
<evidence type="ECO:0008006" key="5">
    <source>
        <dbReference type="Google" id="ProtNLM"/>
    </source>
</evidence>
<sequence length="378" mass="39375">MTNWPGNHGPQGGYGGPNPVGGPPPPGGPPPGWAPPPAGPNWSGQGNWGPPPPFTGPPPKNRKPLIITLVAGAAVLLIAVIVAVIALAGGGEDGKSGTAGDVVKGYLEALARGDAEAALSYSDGQPGSKEFLTDEILKKQIEKAPITNIKILNDDSATAYSMGTVHVAVNFGDQVSDETLMLKRSGKEWKLQMAAAKVEKPPVNTQDKSLSNVTLFGKPLPTSAFYVFPGWLDIGTTNPNLSVTSEPLLLNGLSGYSSVFNLRIEVGVSDAGRKAAEKAVRDAIIKCTRSSALKPPSCPNGVNEPGAIDGSASWGQPEIPALDLNHFNTYEMRYRFSLASVEFPVSIDTRSGPKSGTVSPFVSGSVDMSQDPPVVTFG</sequence>
<keyword evidence="2" id="KW-0472">Membrane</keyword>
<feature type="compositionally biased region" description="Pro residues" evidence="1">
    <location>
        <begin position="20"/>
        <end position="39"/>
    </location>
</feature>
<keyword evidence="2" id="KW-1133">Transmembrane helix</keyword>
<feature type="transmembrane region" description="Helical" evidence="2">
    <location>
        <begin position="65"/>
        <end position="88"/>
    </location>
</feature>
<feature type="compositionally biased region" description="Pro residues" evidence="1">
    <location>
        <begin position="49"/>
        <end position="59"/>
    </location>
</feature>
<dbReference type="EMBL" id="OY726395">
    <property type="protein sequence ID" value="CAJ1584135.1"/>
    <property type="molecule type" value="Genomic_DNA"/>
</dbReference>
<keyword evidence="2" id="KW-0812">Transmembrane</keyword>
<organism evidence="3 4">
    <name type="scientific">[Mycobacterium] wendilense</name>
    <dbReference type="NCBI Taxonomy" id="3064284"/>
    <lineage>
        <taxon>Bacteria</taxon>
        <taxon>Bacillati</taxon>
        <taxon>Actinomycetota</taxon>
        <taxon>Actinomycetes</taxon>
        <taxon>Mycobacteriales</taxon>
        <taxon>Mycobacteriaceae</taxon>
        <taxon>Mycolicibacter</taxon>
    </lineage>
</organism>
<dbReference type="RefSeq" id="WP_316510396.1">
    <property type="nucleotide sequence ID" value="NZ_OY726395.1"/>
</dbReference>
<feature type="compositionally biased region" description="Gly residues" evidence="1">
    <location>
        <begin position="9"/>
        <end position="19"/>
    </location>
</feature>
<keyword evidence="4" id="KW-1185">Reference proteome</keyword>
<protein>
    <recommendedName>
        <fullName evidence="5">DUF4878 domain-containing protein</fullName>
    </recommendedName>
</protein>
<dbReference type="Proteomes" id="UP001190466">
    <property type="component" value="Chromosome"/>
</dbReference>
<name>A0ABM9MFT7_9MYCO</name>
<evidence type="ECO:0000256" key="2">
    <source>
        <dbReference type="SAM" id="Phobius"/>
    </source>
</evidence>
<gene>
    <name evidence="3" type="ORF">MU0050_003012</name>
</gene>
<evidence type="ECO:0000256" key="1">
    <source>
        <dbReference type="SAM" id="MobiDB-lite"/>
    </source>
</evidence>
<evidence type="ECO:0000313" key="3">
    <source>
        <dbReference type="EMBL" id="CAJ1584135.1"/>
    </source>
</evidence>
<evidence type="ECO:0000313" key="4">
    <source>
        <dbReference type="Proteomes" id="UP001190466"/>
    </source>
</evidence>
<reference evidence="3 4" key="1">
    <citation type="submission" date="2023-08" db="EMBL/GenBank/DDBJ databases">
        <authorList>
            <person name="Folkvardsen B D."/>
            <person name="Norman A."/>
        </authorList>
    </citation>
    <scope>NUCLEOTIDE SEQUENCE [LARGE SCALE GENOMIC DNA]</scope>
    <source>
        <strain evidence="3 4">Mu0050</strain>
    </source>
</reference>
<accession>A0ABM9MFT7</accession>